<keyword evidence="9 16" id="KW-1133">Transmembrane helix</keyword>
<sequence>MGLRNFFDRIEPNFTKGGRYEKYFPIYEMVESFIYTPKTVTTVAPHARSYIDMKRIMTYVVIATIPCILWGMYNTGYQSNAAIVALGPDSATGWRIAILQAFGIPLDPGNVFANVMHGLMYFLPIYIVTLVAGGIFEVIFATVRGHEVNEGFLVTSMLYTLIMPASAPLWQVALGIIFGVVIGKEVFGGTGKNFLNPALVGRAFLYFAYPANMSGDTVWTPVDGFSGATALSVSASQGYQSLATEGLTWWNAFFGLMQGSFGETSALACLIGLGFLLMTRIANYRLIVGCLAGTIGFTLLLNLIGSDTNPMFAMPWYWHLVVGGYAFGLAFMVTEPVSASHTNMGRYIYGALIGIMVVMIRVINPAFPEGMMLAILFGNVFAPLIDYFVVQANIKRRARRHV</sequence>
<evidence type="ECO:0000313" key="19">
    <source>
        <dbReference type="Proteomes" id="UP000053690"/>
    </source>
</evidence>
<feature type="transmembrane region" description="Helical" evidence="16">
    <location>
        <begin position="119"/>
        <end position="141"/>
    </location>
</feature>
<organism evidence="18 19">
    <name type="scientific">Ruegeria profundi</name>
    <dbReference type="NCBI Taxonomy" id="1685378"/>
    <lineage>
        <taxon>Bacteria</taxon>
        <taxon>Pseudomonadati</taxon>
        <taxon>Pseudomonadota</taxon>
        <taxon>Alphaproteobacteria</taxon>
        <taxon>Rhodobacterales</taxon>
        <taxon>Roseobacteraceae</taxon>
        <taxon>Ruegeria</taxon>
    </lineage>
</organism>
<keyword evidence="3" id="KW-0997">Cell inner membrane</keyword>
<reference evidence="19" key="1">
    <citation type="submission" date="2015-12" db="EMBL/GenBank/DDBJ databases">
        <authorList>
            <person name="Zhang G."/>
            <person name="Stingl U."/>
        </authorList>
    </citation>
    <scope>NUCLEOTIDE SEQUENCE [LARGE SCALE GENOMIC DNA]</scope>
    <source>
        <strain evidence="19">ZGT108</strain>
    </source>
</reference>
<feature type="transmembrane region" description="Helical" evidence="16">
    <location>
        <begin position="346"/>
        <end position="364"/>
    </location>
</feature>
<dbReference type="HAMAP" id="MF_00426">
    <property type="entry name" value="NqrB"/>
    <property type="match status" value="1"/>
</dbReference>
<keyword evidence="13 16" id="KW-0830">Ubiquinone</keyword>
<dbReference type="InterPro" id="IPR004338">
    <property type="entry name" value="NqrB/RnfD"/>
</dbReference>
<evidence type="ECO:0000256" key="11">
    <source>
        <dbReference type="ARBA" id="ARBA00023053"/>
    </source>
</evidence>
<comment type="subcellular location">
    <subcellularLocation>
        <location evidence="16">Cell membrane</location>
        <topology evidence="16">Multi-pass membrane protein</topology>
    </subcellularLocation>
</comment>
<feature type="transmembrane region" description="Helical" evidence="16">
    <location>
        <begin position="316"/>
        <end position="334"/>
    </location>
</feature>
<dbReference type="NCBIfam" id="NF003756">
    <property type="entry name" value="PRK05349.1"/>
    <property type="match status" value="1"/>
</dbReference>
<dbReference type="OrthoDB" id="9776359at2"/>
<keyword evidence="6 16" id="KW-0288">FMN</keyword>
<keyword evidence="14 16" id="KW-0472">Membrane</keyword>
<keyword evidence="19" id="KW-1185">Reference proteome</keyword>
<keyword evidence="15 16" id="KW-0739">Sodium transport</keyword>
<dbReference type="AlphaFoldDB" id="A0A0X3TZC7"/>
<feature type="transmembrane region" description="Helical" evidence="16">
    <location>
        <begin position="284"/>
        <end position="304"/>
    </location>
</feature>
<dbReference type="NCBIfam" id="TIGR01937">
    <property type="entry name" value="nqrB"/>
    <property type="match status" value="1"/>
</dbReference>
<evidence type="ECO:0000256" key="16">
    <source>
        <dbReference type="HAMAP-Rule" id="MF_00426"/>
    </source>
</evidence>
<evidence type="ECO:0000313" key="18">
    <source>
        <dbReference type="EMBL" id="KUJ81057.1"/>
    </source>
</evidence>
<protein>
    <recommendedName>
        <fullName evidence="16">Na(+)-translocating NADH-quinone reductase subunit B</fullName>
        <shortName evidence="16">Na(+)-NQR subunit B</shortName>
        <shortName evidence="16">Na(+)-translocating NQR subunit B</shortName>
        <ecNumber evidence="16">7.2.1.1</ecNumber>
    </recommendedName>
    <alternativeName>
        <fullName evidence="16">NQR complex subunit B</fullName>
    </alternativeName>
    <alternativeName>
        <fullName evidence="16">NQR-1 subunit B</fullName>
    </alternativeName>
</protein>
<accession>A0A0X3TZC7</accession>
<comment type="cofactor">
    <cofactor evidence="16 17">
        <name>FMN</name>
        <dbReference type="ChEBI" id="CHEBI:58210"/>
    </cofactor>
</comment>
<keyword evidence="7 16" id="KW-0812">Transmembrane</keyword>
<dbReference type="EMBL" id="LQBP01000002">
    <property type="protein sequence ID" value="KUJ81057.1"/>
    <property type="molecule type" value="Genomic_DNA"/>
</dbReference>
<dbReference type="GO" id="GO:0010181">
    <property type="term" value="F:FMN binding"/>
    <property type="evidence" value="ECO:0007669"/>
    <property type="project" value="InterPro"/>
</dbReference>
<evidence type="ECO:0000256" key="10">
    <source>
        <dbReference type="ARBA" id="ARBA00023027"/>
    </source>
</evidence>
<comment type="subunit">
    <text evidence="16">Composed of six subunits; NqrA, NqrB, NqrC, NqrD, NqrE and NqrF.</text>
</comment>
<comment type="catalytic activity">
    <reaction evidence="16">
        <text>a ubiquinone + n Na(+)(in) + NADH + H(+) = a ubiquinol + n Na(+)(out) + NAD(+)</text>
        <dbReference type="Rhea" id="RHEA:47748"/>
        <dbReference type="Rhea" id="RHEA-COMP:9565"/>
        <dbReference type="Rhea" id="RHEA-COMP:9566"/>
        <dbReference type="ChEBI" id="CHEBI:15378"/>
        <dbReference type="ChEBI" id="CHEBI:16389"/>
        <dbReference type="ChEBI" id="CHEBI:17976"/>
        <dbReference type="ChEBI" id="CHEBI:29101"/>
        <dbReference type="ChEBI" id="CHEBI:57540"/>
        <dbReference type="ChEBI" id="CHEBI:57945"/>
        <dbReference type="EC" id="7.2.1.1"/>
    </reaction>
</comment>
<name>A0A0X3TZC7_9RHOB</name>
<dbReference type="Proteomes" id="UP000053690">
    <property type="component" value="Unassembled WGS sequence"/>
</dbReference>
<dbReference type="GO" id="GO:0006814">
    <property type="term" value="P:sodium ion transport"/>
    <property type="evidence" value="ECO:0007669"/>
    <property type="project" value="UniProtKB-UniRule"/>
</dbReference>
<comment type="function">
    <text evidence="16">NQR complex catalyzes the reduction of ubiquinone-1 to ubiquinol by two successive reactions, coupled with the transport of Na(+) ions from the cytoplasm to the periplasm. NqrA to NqrE are probably involved in the second step, the conversion of ubisemiquinone to ubiquinol.</text>
</comment>
<dbReference type="EC" id="7.2.1.1" evidence="16"/>
<evidence type="ECO:0000256" key="15">
    <source>
        <dbReference type="ARBA" id="ARBA00023201"/>
    </source>
</evidence>
<dbReference type="GO" id="GO:0016655">
    <property type="term" value="F:oxidoreductase activity, acting on NAD(P)H, quinone or similar compound as acceptor"/>
    <property type="evidence" value="ECO:0007669"/>
    <property type="project" value="UniProtKB-UniRule"/>
</dbReference>
<keyword evidence="1 16" id="KW-0813">Transport</keyword>
<keyword evidence="8 16" id="KW-1278">Translocase</keyword>
<feature type="transmembrane region" description="Helical" evidence="16">
    <location>
        <begin position="161"/>
        <end position="182"/>
    </location>
</feature>
<evidence type="ECO:0000256" key="5">
    <source>
        <dbReference type="ARBA" id="ARBA00022630"/>
    </source>
</evidence>
<dbReference type="InterPro" id="IPR010966">
    <property type="entry name" value="NqrB"/>
</dbReference>
<comment type="caution">
    <text evidence="18">The sequence shown here is derived from an EMBL/GenBank/DDBJ whole genome shotgun (WGS) entry which is preliminary data.</text>
</comment>
<dbReference type="GO" id="GO:0005886">
    <property type="term" value="C:plasma membrane"/>
    <property type="evidence" value="ECO:0007669"/>
    <property type="project" value="UniProtKB-SubCell"/>
</dbReference>
<dbReference type="GO" id="GO:0022904">
    <property type="term" value="P:respiratory electron transport chain"/>
    <property type="evidence" value="ECO:0007669"/>
    <property type="project" value="InterPro"/>
</dbReference>
<evidence type="ECO:0000256" key="13">
    <source>
        <dbReference type="ARBA" id="ARBA00023075"/>
    </source>
</evidence>
<feature type="modified residue" description="FMN phosphoryl threonine" evidence="16 17">
    <location>
        <position position="229"/>
    </location>
</feature>
<keyword evidence="11 16" id="KW-0915">Sodium</keyword>
<dbReference type="GO" id="GO:0055085">
    <property type="term" value="P:transmembrane transport"/>
    <property type="evidence" value="ECO:0007669"/>
    <property type="project" value="InterPro"/>
</dbReference>
<evidence type="ECO:0000256" key="3">
    <source>
        <dbReference type="ARBA" id="ARBA00022519"/>
    </source>
</evidence>
<evidence type="ECO:0000256" key="9">
    <source>
        <dbReference type="ARBA" id="ARBA00022989"/>
    </source>
</evidence>
<evidence type="ECO:0000256" key="1">
    <source>
        <dbReference type="ARBA" id="ARBA00022448"/>
    </source>
</evidence>
<evidence type="ECO:0000256" key="17">
    <source>
        <dbReference type="PIRSR" id="PIRSR016055-50"/>
    </source>
</evidence>
<evidence type="ECO:0000256" key="4">
    <source>
        <dbReference type="ARBA" id="ARBA00022553"/>
    </source>
</evidence>
<dbReference type="RefSeq" id="WP_068332978.1">
    <property type="nucleotide sequence ID" value="NZ_LQBP01000002.1"/>
</dbReference>
<evidence type="ECO:0000256" key="6">
    <source>
        <dbReference type="ARBA" id="ARBA00022643"/>
    </source>
</evidence>
<evidence type="ECO:0000256" key="2">
    <source>
        <dbReference type="ARBA" id="ARBA00022475"/>
    </source>
</evidence>
<dbReference type="Pfam" id="PF03116">
    <property type="entry name" value="NQR2_RnfD_RnfE"/>
    <property type="match status" value="1"/>
</dbReference>
<evidence type="ECO:0000256" key="12">
    <source>
        <dbReference type="ARBA" id="ARBA00023065"/>
    </source>
</evidence>
<dbReference type="PANTHER" id="PTHR30578:SF1">
    <property type="entry name" value="NA(+)-TRANSLOCATING NADH-QUINONE REDUCTASE SUBUNIT B"/>
    <property type="match status" value="1"/>
</dbReference>
<proteinExistence type="inferred from homology"/>
<feature type="transmembrane region" description="Helical" evidence="16">
    <location>
        <begin position="56"/>
        <end position="73"/>
    </location>
</feature>
<feature type="transmembrane region" description="Helical" evidence="16">
    <location>
        <begin position="252"/>
        <end position="277"/>
    </location>
</feature>
<keyword evidence="12 16" id="KW-0406">Ion transport</keyword>
<keyword evidence="2 16" id="KW-1003">Cell membrane</keyword>
<dbReference type="PANTHER" id="PTHR30578">
    <property type="entry name" value="ELECTRON TRANSPORT COMPLEX PROTEIN RNFD"/>
    <property type="match status" value="1"/>
</dbReference>
<evidence type="ECO:0000256" key="8">
    <source>
        <dbReference type="ARBA" id="ARBA00022967"/>
    </source>
</evidence>
<evidence type="ECO:0000256" key="7">
    <source>
        <dbReference type="ARBA" id="ARBA00022692"/>
    </source>
</evidence>
<feature type="transmembrane region" description="Helical" evidence="16">
    <location>
        <begin position="370"/>
        <end position="390"/>
    </location>
</feature>
<keyword evidence="5 16" id="KW-0285">Flavoprotein</keyword>
<comment type="similarity">
    <text evidence="16">Belongs to the NqrB/RnfD family.</text>
</comment>
<keyword evidence="4 16" id="KW-0597">Phosphoprotein</keyword>
<gene>
    <name evidence="16" type="primary">nqrB</name>
    <name evidence="18" type="ORF">AVO44_04075</name>
</gene>
<dbReference type="PIRSF" id="PIRSF016055">
    <property type="entry name" value="NADH-UbQ_OxRdtase_B_su"/>
    <property type="match status" value="1"/>
</dbReference>
<evidence type="ECO:0000256" key="14">
    <source>
        <dbReference type="ARBA" id="ARBA00023136"/>
    </source>
</evidence>
<dbReference type="STRING" id="1685378.AVO44_04075"/>
<keyword evidence="10 16" id="KW-0520">NAD</keyword>